<dbReference type="Gene3D" id="3.40.50.300">
    <property type="entry name" value="P-loop containing nucleotide triphosphate hydrolases"/>
    <property type="match status" value="1"/>
</dbReference>
<dbReference type="Pfam" id="PF01926">
    <property type="entry name" value="MMR_HSR1"/>
    <property type="match status" value="1"/>
</dbReference>
<keyword evidence="8" id="KW-1185">Reference proteome</keyword>
<evidence type="ECO:0000259" key="6">
    <source>
        <dbReference type="PROSITE" id="PS51706"/>
    </source>
</evidence>
<dbReference type="EMBL" id="LFJN01000005">
    <property type="protein sequence ID" value="KPI43656.1"/>
    <property type="molecule type" value="Genomic_DNA"/>
</dbReference>
<evidence type="ECO:0000313" key="8">
    <source>
        <dbReference type="Proteomes" id="UP000038010"/>
    </source>
</evidence>
<dbReference type="GO" id="GO:0046872">
    <property type="term" value="F:metal ion binding"/>
    <property type="evidence" value="ECO:0007669"/>
    <property type="project" value="UniProtKB-KW"/>
</dbReference>
<comment type="caution">
    <text evidence="7">The sequence shown here is derived from an EMBL/GenBank/DDBJ whole genome shotgun (WGS) entry which is preliminary data.</text>
</comment>
<proteinExistence type="predicted"/>
<dbReference type="OrthoDB" id="391988at2759"/>
<accession>A0A0N1HVB1</accession>
<dbReference type="VEuPathDB" id="FungiDB:AB675_6718"/>
<dbReference type="PANTHER" id="PTHR46498:SF1">
    <property type="entry name" value="GTP-BINDING PROTEIN 8"/>
    <property type="match status" value="1"/>
</dbReference>
<name>A0A0N1HVB1_9EURO</name>
<dbReference type="InterPro" id="IPR027417">
    <property type="entry name" value="P-loop_NTPase"/>
</dbReference>
<reference evidence="7 8" key="1">
    <citation type="submission" date="2015-06" db="EMBL/GenBank/DDBJ databases">
        <title>Draft genome of the ant-associated black yeast Phialophora attae CBS 131958.</title>
        <authorList>
            <person name="Moreno L.F."/>
            <person name="Stielow B.J."/>
            <person name="de Hoog S."/>
            <person name="Vicente V.A."/>
            <person name="Weiss V.A."/>
            <person name="de Vries M."/>
            <person name="Cruz L.M."/>
            <person name="Souza E.M."/>
        </authorList>
    </citation>
    <scope>NUCLEOTIDE SEQUENCE [LARGE SCALE GENOMIC DNA]</scope>
    <source>
        <strain evidence="7 8">CBS 131958</strain>
    </source>
</reference>
<evidence type="ECO:0000256" key="4">
    <source>
        <dbReference type="ARBA" id="ARBA00023134"/>
    </source>
</evidence>
<dbReference type="InterPro" id="IPR030393">
    <property type="entry name" value="G_ENGB_dom"/>
</dbReference>
<dbReference type="Proteomes" id="UP000038010">
    <property type="component" value="Unassembled WGS sequence"/>
</dbReference>
<keyword evidence="4" id="KW-0342">GTP-binding</keyword>
<protein>
    <submittedName>
        <fullName evidence="7">Putative GTP-binding protein EngB</fullName>
    </submittedName>
</protein>
<sequence length="464" mass="51272">MPTSLCNPCRTLFRRRLQVKLKHLEQSRHATTRSAAVARSAQSLSLYWDTTAPTERNLTVARWFFESHRVSRLWTASQWRTNNNHDELLSVPEVVFLGRSNVGKSSLLNHILNVPNLNRVGDTPGKTKEMIAWGLSTTLPGGGAMPGWKGMTDTRLAVLDAPGYGHNSAADWGNEIVTYMKRRRQLKRIFLLIDSSHGAKKHDIQMMDLLRAQSIPFQLIACKIDRQKEDTVDEALQQLRHFAQPPDTPGMKALGELLVCGSLDRPERTIGVNHIRWAVLRATGLEVFASENYKRLVQGVLHVKPQSTDTPVPSLERNASPSKFSMADILDIMEGKRSQPRSTTSTPLQRAMIQTVFSGLAALEEVAGIKPPQPQPAPKTRKRGQSTPRRAANTGLPSARKDHSAPTQPRQEYKPPATATTSAIAATQIKPNVFSGLAALEAVAGINKPSQAGNAGKGRKRKRR</sequence>
<gene>
    <name evidence="7" type="ORF">AB675_6718</name>
</gene>
<dbReference type="GO" id="GO:0005739">
    <property type="term" value="C:mitochondrion"/>
    <property type="evidence" value="ECO:0007669"/>
    <property type="project" value="TreeGrafter"/>
</dbReference>
<dbReference type="PANTHER" id="PTHR46498">
    <property type="entry name" value="GTP-BINDING PROTEIN 8"/>
    <property type="match status" value="1"/>
</dbReference>
<keyword evidence="1" id="KW-0479">Metal-binding</keyword>
<dbReference type="SUPFAM" id="SSF52540">
    <property type="entry name" value="P-loop containing nucleoside triphosphate hydrolases"/>
    <property type="match status" value="1"/>
</dbReference>
<evidence type="ECO:0000256" key="3">
    <source>
        <dbReference type="ARBA" id="ARBA00022842"/>
    </source>
</evidence>
<feature type="region of interest" description="Disordered" evidence="5">
    <location>
        <begin position="443"/>
        <end position="464"/>
    </location>
</feature>
<dbReference type="STRING" id="1664694.A0A0N1HVB1"/>
<dbReference type="CDD" id="cd01876">
    <property type="entry name" value="YihA_EngB"/>
    <property type="match status" value="1"/>
</dbReference>
<dbReference type="GeneID" id="28738908"/>
<dbReference type="InterPro" id="IPR006073">
    <property type="entry name" value="GTP-bd"/>
</dbReference>
<feature type="region of interest" description="Disordered" evidence="5">
    <location>
        <begin position="368"/>
        <end position="424"/>
    </location>
</feature>
<keyword evidence="2" id="KW-0547">Nucleotide-binding</keyword>
<feature type="domain" description="EngB-type G" evidence="6">
    <location>
        <begin position="90"/>
        <end position="285"/>
    </location>
</feature>
<evidence type="ECO:0000256" key="2">
    <source>
        <dbReference type="ARBA" id="ARBA00022741"/>
    </source>
</evidence>
<evidence type="ECO:0000256" key="5">
    <source>
        <dbReference type="SAM" id="MobiDB-lite"/>
    </source>
</evidence>
<organism evidence="7 8">
    <name type="scientific">Cyphellophora attinorum</name>
    <dbReference type="NCBI Taxonomy" id="1664694"/>
    <lineage>
        <taxon>Eukaryota</taxon>
        <taxon>Fungi</taxon>
        <taxon>Dikarya</taxon>
        <taxon>Ascomycota</taxon>
        <taxon>Pezizomycotina</taxon>
        <taxon>Eurotiomycetes</taxon>
        <taxon>Chaetothyriomycetidae</taxon>
        <taxon>Chaetothyriales</taxon>
        <taxon>Cyphellophoraceae</taxon>
        <taxon>Cyphellophora</taxon>
    </lineage>
</organism>
<dbReference type="GO" id="GO:0005525">
    <property type="term" value="F:GTP binding"/>
    <property type="evidence" value="ECO:0007669"/>
    <property type="project" value="UniProtKB-KW"/>
</dbReference>
<evidence type="ECO:0000313" key="7">
    <source>
        <dbReference type="EMBL" id="KPI43656.1"/>
    </source>
</evidence>
<dbReference type="InterPro" id="IPR052279">
    <property type="entry name" value="EngB_GTPase"/>
</dbReference>
<keyword evidence="3" id="KW-0460">Magnesium</keyword>
<evidence type="ECO:0000256" key="1">
    <source>
        <dbReference type="ARBA" id="ARBA00022723"/>
    </source>
</evidence>
<dbReference type="PROSITE" id="PS51706">
    <property type="entry name" value="G_ENGB"/>
    <property type="match status" value="1"/>
</dbReference>
<dbReference type="AlphaFoldDB" id="A0A0N1HVB1"/>
<dbReference type="RefSeq" id="XP_018003619.1">
    <property type="nucleotide sequence ID" value="XM_018147028.1"/>
</dbReference>